<protein>
    <recommendedName>
        <fullName evidence="4">AI-2E family transporter</fullName>
    </recommendedName>
</protein>
<name>A0A915YKT4_9BACT</name>
<evidence type="ECO:0000256" key="1">
    <source>
        <dbReference type="SAM" id="Phobius"/>
    </source>
</evidence>
<evidence type="ECO:0000313" key="2">
    <source>
        <dbReference type="EMBL" id="BDS14782.1"/>
    </source>
</evidence>
<evidence type="ECO:0008006" key="4">
    <source>
        <dbReference type="Google" id="ProtNLM"/>
    </source>
</evidence>
<organism evidence="2 3">
    <name type="scientific">Aureispira anguillae</name>
    <dbReference type="NCBI Taxonomy" id="2864201"/>
    <lineage>
        <taxon>Bacteria</taxon>
        <taxon>Pseudomonadati</taxon>
        <taxon>Bacteroidota</taxon>
        <taxon>Saprospiria</taxon>
        <taxon>Saprospirales</taxon>
        <taxon>Saprospiraceae</taxon>
        <taxon>Aureispira</taxon>
    </lineage>
</organism>
<keyword evidence="3" id="KW-1185">Reference proteome</keyword>
<feature type="transmembrane region" description="Helical" evidence="1">
    <location>
        <begin position="34"/>
        <end position="56"/>
    </location>
</feature>
<gene>
    <name evidence="2" type="ORF">AsAng_0055640</name>
</gene>
<feature type="transmembrane region" description="Helical" evidence="1">
    <location>
        <begin position="201"/>
        <end position="218"/>
    </location>
</feature>
<dbReference type="RefSeq" id="WP_264789991.1">
    <property type="nucleotide sequence ID" value="NZ_AP026867.1"/>
</dbReference>
<feature type="transmembrane region" description="Helical" evidence="1">
    <location>
        <begin position="62"/>
        <end position="82"/>
    </location>
</feature>
<reference evidence="2" key="1">
    <citation type="submission" date="2022-09" db="EMBL/GenBank/DDBJ databases">
        <title>Aureispira anguillicida sp. nov., isolated from Leptocephalus of Japanese eel Anguilla japonica.</title>
        <authorList>
            <person name="Yuasa K."/>
            <person name="Mekata T."/>
            <person name="Ikunari K."/>
        </authorList>
    </citation>
    <scope>NUCLEOTIDE SEQUENCE</scope>
    <source>
        <strain evidence="2">EL160426</strain>
    </source>
</reference>
<dbReference type="Proteomes" id="UP001060919">
    <property type="component" value="Chromosome"/>
</dbReference>
<keyword evidence="1" id="KW-1133">Transmembrane helix</keyword>
<dbReference type="AlphaFoldDB" id="A0A915YKT4"/>
<dbReference type="KEGG" id="aup:AsAng_0055640"/>
<dbReference type="EMBL" id="AP026867">
    <property type="protein sequence ID" value="BDS14782.1"/>
    <property type="molecule type" value="Genomic_DNA"/>
</dbReference>
<keyword evidence="1" id="KW-0812">Transmembrane</keyword>
<accession>A0A915YKT4</accession>
<proteinExistence type="predicted"/>
<evidence type="ECO:0000313" key="3">
    <source>
        <dbReference type="Proteomes" id="UP001060919"/>
    </source>
</evidence>
<keyword evidence="1" id="KW-0472">Membrane</keyword>
<sequence>MSTEENEINVAIEKIEQQIKPWALIKKALSSFSVLFLIGSGVLINWILALVFLMGYFSVVSWSMLLFSLVILILVFPAAYAYTAYVYGQLVIVFEVYQEIIRPVAANIIAGILNRIINDDSPITSEKIQEEFDAETSSLWDKIPDFITNSLGIVTTIKDIIILITEQYQQGGEKEVVKERITQNVFELLDAKMSELAQPSLTNFFIIAAINLAVVFFIF</sequence>